<dbReference type="Gene3D" id="3.30.70.1440">
    <property type="entry name" value="Multidrug efflux transporter AcrB pore domain"/>
    <property type="match status" value="1"/>
</dbReference>
<dbReference type="RefSeq" id="WP_133189321.1">
    <property type="nucleotide sequence ID" value="NZ_SMOD01000049.1"/>
</dbReference>
<feature type="transmembrane region" description="Helical" evidence="2">
    <location>
        <begin position="998"/>
        <end position="1018"/>
    </location>
</feature>
<feature type="transmembrane region" description="Helical" evidence="2">
    <location>
        <begin position="556"/>
        <end position="575"/>
    </location>
</feature>
<evidence type="ECO:0000313" key="4">
    <source>
        <dbReference type="Proteomes" id="UP000295606"/>
    </source>
</evidence>
<dbReference type="SUPFAM" id="SSF82866">
    <property type="entry name" value="Multidrug efflux transporter AcrB transmembrane domain"/>
    <property type="match status" value="2"/>
</dbReference>
<feature type="transmembrane region" description="Helical" evidence="2">
    <location>
        <begin position="459"/>
        <end position="478"/>
    </location>
</feature>
<dbReference type="AlphaFoldDB" id="A0A4R5L344"/>
<dbReference type="PANTHER" id="PTHR32063:SF8">
    <property type="entry name" value="CATION EFFLUX PROTEIN"/>
    <property type="match status" value="1"/>
</dbReference>
<protein>
    <submittedName>
        <fullName evidence="3">Efflux RND transporter permease subunit</fullName>
    </submittedName>
</protein>
<dbReference type="Gene3D" id="3.30.70.1320">
    <property type="entry name" value="Multidrug efflux transporter AcrB pore domain like"/>
    <property type="match status" value="1"/>
</dbReference>
<organism evidence="3 4">
    <name type="scientific">Paraburkholderia guartelaensis</name>
    <dbReference type="NCBI Taxonomy" id="2546446"/>
    <lineage>
        <taxon>Bacteria</taxon>
        <taxon>Pseudomonadati</taxon>
        <taxon>Pseudomonadota</taxon>
        <taxon>Betaproteobacteria</taxon>
        <taxon>Burkholderiales</taxon>
        <taxon>Burkholderiaceae</taxon>
        <taxon>Paraburkholderia</taxon>
    </lineage>
</organism>
<dbReference type="OrthoDB" id="9177212at2"/>
<feature type="transmembrane region" description="Helical" evidence="2">
    <location>
        <begin position="951"/>
        <end position="977"/>
    </location>
</feature>
<dbReference type="GO" id="GO:0042910">
    <property type="term" value="F:xenobiotic transmembrane transporter activity"/>
    <property type="evidence" value="ECO:0007669"/>
    <property type="project" value="TreeGrafter"/>
</dbReference>
<dbReference type="SUPFAM" id="SSF82693">
    <property type="entry name" value="Multidrug efflux transporter AcrB pore domain, PN1, PN2, PC1 and PC2 subdomains"/>
    <property type="match status" value="2"/>
</dbReference>
<feature type="compositionally biased region" description="Basic and acidic residues" evidence="1">
    <location>
        <begin position="1065"/>
        <end position="1075"/>
    </location>
</feature>
<dbReference type="GO" id="GO:0005886">
    <property type="term" value="C:plasma membrane"/>
    <property type="evidence" value="ECO:0007669"/>
    <property type="project" value="TreeGrafter"/>
</dbReference>
<reference evidence="3 4" key="1">
    <citation type="submission" date="2019-03" db="EMBL/GenBank/DDBJ databases">
        <title>Paraburkholderia sp. isolated from native Mimosa gymnas in Guartela State Park, Brazil.</title>
        <authorList>
            <person name="Paulitsch F."/>
            <person name="Hungria M."/>
            <person name="Delamuta J.R.M."/>
            <person name="Ribeiro R.A."/>
            <person name="Dall'Agnol R."/>
            <person name="Silva J.S.B."/>
        </authorList>
    </citation>
    <scope>NUCLEOTIDE SEQUENCE [LARGE SCALE GENOMIC DNA]</scope>
    <source>
        <strain evidence="3 4">CNPSo 3008</strain>
    </source>
</reference>
<dbReference type="PRINTS" id="PR00702">
    <property type="entry name" value="ACRIFLAVINRP"/>
</dbReference>
<dbReference type="Proteomes" id="UP000295606">
    <property type="component" value="Unassembled WGS sequence"/>
</dbReference>
<sequence>MLKIVRLALNRPYTFIVLALLILIAGPLAALRTPTDIFPDIRIPVISVVWNYAGLQPDDMAGRIVSYYERTLGTTVNDVAHIESQSFRGYGVVKIFFQPTVDIRTATAQVTSVSQTVLKQMPPGTTPPQILNYNASTVPVLQLALTSNTLDEQKLADYATNFIRPQLLSVAGVAIPTPYGGKVREVQIDLDPQALQAKKLSAQDVATALAQQNQIIPAGTQKIGRYEYNVRLNNSPLTIDQLNALPIKTVDGTVIYMRDVAHVRDGYPPQSNIVRVDGHRAVLMSIMKNGSASTLDIIAGVKAKLPLIEQSLPPGLKLVALSDQSVFVKGAVSGVAREGLIAAALTSAMILLFLGSWRSTLIIAASIPLAVLAAIAGLAACGETLNVMTLGGLALAVGILVDDATVTIENINWHLEQGKDVRSAILDGAAQIVMPALVSLLCICIVFVPMLLLDGIARFLFVPMAEAVIFAMIASFVLSRTFVPMMARYLLKPHASHGHASGELAAVMAPHGAHDHAPPTRNPLVLFQRAFERRFERVRAGYHVVLGLALTNRRRFVVGFLAIVALSFALTPFLGRNFFPDIDSGEIALHVRAPIGTRVEETADLFDHIEDTVREAIPPDQLTSVIDNIGLPNSGINLTYNNSGTIGPQDGDILISLAKSHAPTAQYVRELRTELPRRFPGTTFSFLPADIVSQILNFGSPAPIDVQVSGPNQAANKVYANELLHRIARIPGIADPRIQQASTYPQLTVDVDRSRADELGITEQDVTNSVVASLSGTSQVSPTYWLNPKNGVSYPIVAQTPQYRMTTLSDLQNLPVTGKSGGSQILGGIATITRGVSDAVVSHYNIEPLYDIYATTQGLDLGAVSSQIDTVIHATAKDLPKGSTVTMRGQVQTMNSAFTGLLLGLAGAVGLIYLLIVVNFHSWSDAFVIVSALPAALAGIVWMLFTTHTPLSVPALTGAILCMGVATANSILVVSFARERLAVTGDAMRAALEAGFTRFRPVLMTALAMIIGMAPMAFGMGDGGEQNAPLGRAVIGGLLCATCATLLFVPVVFSLVHKGQSGEGSRNDDSKHDESSTDQPALESGEAHVY</sequence>
<feature type="transmembrane region" description="Helical" evidence="2">
    <location>
        <begin position="927"/>
        <end position="945"/>
    </location>
</feature>
<keyword evidence="2" id="KW-0472">Membrane</keyword>
<feature type="transmembrane region" description="Helical" evidence="2">
    <location>
        <begin position="361"/>
        <end position="380"/>
    </location>
</feature>
<feature type="transmembrane region" description="Helical" evidence="2">
    <location>
        <begin position="432"/>
        <end position="453"/>
    </location>
</feature>
<dbReference type="Gene3D" id="3.30.70.1430">
    <property type="entry name" value="Multidrug efflux transporter AcrB pore domain"/>
    <property type="match status" value="2"/>
</dbReference>
<evidence type="ECO:0000313" key="3">
    <source>
        <dbReference type="EMBL" id="TDG02966.1"/>
    </source>
</evidence>
<dbReference type="EMBL" id="SMOD01000049">
    <property type="protein sequence ID" value="TDG02966.1"/>
    <property type="molecule type" value="Genomic_DNA"/>
</dbReference>
<evidence type="ECO:0000256" key="2">
    <source>
        <dbReference type="SAM" id="Phobius"/>
    </source>
</evidence>
<keyword evidence="2" id="KW-1133">Transmembrane helix</keyword>
<dbReference type="SUPFAM" id="SSF82714">
    <property type="entry name" value="Multidrug efflux transporter AcrB TolC docking domain, DN and DC subdomains"/>
    <property type="match status" value="2"/>
</dbReference>
<proteinExistence type="predicted"/>
<accession>A0A4R5L344</accession>
<feature type="transmembrane region" description="Helical" evidence="2">
    <location>
        <begin position="897"/>
        <end position="920"/>
    </location>
</feature>
<dbReference type="Gene3D" id="1.20.1640.10">
    <property type="entry name" value="Multidrug efflux transporter AcrB transmembrane domain"/>
    <property type="match status" value="2"/>
</dbReference>
<dbReference type="InterPro" id="IPR001036">
    <property type="entry name" value="Acrflvin-R"/>
</dbReference>
<feature type="transmembrane region" description="Helical" evidence="2">
    <location>
        <begin position="1030"/>
        <end position="1056"/>
    </location>
</feature>
<feature type="region of interest" description="Disordered" evidence="1">
    <location>
        <begin position="1061"/>
        <end position="1090"/>
    </location>
</feature>
<evidence type="ECO:0000256" key="1">
    <source>
        <dbReference type="SAM" id="MobiDB-lite"/>
    </source>
</evidence>
<keyword evidence="2" id="KW-0812">Transmembrane</keyword>
<gene>
    <name evidence="3" type="ORF">E1N52_37150</name>
</gene>
<dbReference type="Gene3D" id="3.30.2090.10">
    <property type="entry name" value="Multidrug efflux transporter AcrB TolC docking domain, DN and DC subdomains"/>
    <property type="match status" value="2"/>
</dbReference>
<name>A0A4R5L344_9BURK</name>
<comment type="caution">
    <text evidence="3">The sequence shown here is derived from an EMBL/GenBank/DDBJ whole genome shotgun (WGS) entry which is preliminary data.</text>
</comment>
<dbReference type="InterPro" id="IPR027463">
    <property type="entry name" value="AcrB_DN_DC_subdom"/>
</dbReference>
<dbReference type="Pfam" id="PF00873">
    <property type="entry name" value="ACR_tran"/>
    <property type="match status" value="1"/>
</dbReference>
<dbReference type="PANTHER" id="PTHR32063">
    <property type="match status" value="1"/>
</dbReference>